<dbReference type="Gene3D" id="3.30.460.30">
    <property type="entry name" value="Glutamyl-tRNA reductase, N-terminal domain"/>
    <property type="match status" value="1"/>
</dbReference>
<evidence type="ECO:0000256" key="8">
    <source>
        <dbReference type="PIRSR" id="PIRSR000445-4"/>
    </source>
</evidence>
<feature type="binding site" evidence="4 6">
    <location>
        <begin position="51"/>
        <end position="54"/>
    </location>
    <ligand>
        <name>substrate</name>
    </ligand>
</feature>
<gene>
    <name evidence="4" type="primary">hemA</name>
    <name evidence="11" type="ordered locus">Fluta_1458</name>
</gene>
<keyword evidence="1 4" id="KW-0521">NADP</keyword>
<dbReference type="STRING" id="755732.Fluta_1458"/>
<dbReference type="PANTHER" id="PTHR43013">
    <property type="entry name" value="GLUTAMYL-TRNA REDUCTASE"/>
    <property type="match status" value="1"/>
</dbReference>
<dbReference type="InterPro" id="IPR036291">
    <property type="entry name" value="NAD(P)-bd_dom_sf"/>
</dbReference>
<feature type="site" description="Important for activity" evidence="4 8">
    <location>
        <position position="104"/>
    </location>
</feature>
<evidence type="ECO:0000256" key="1">
    <source>
        <dbReference type="ARBA" id="ARBA00022857"/>
    </source>
</evidence>
<keyword evidence="2 4" id="KW-0560">Oxidoreductase</keyword>
<dbReference type="EMBL" id="CP002542">
    <property type="protein sequence ID" value="AEA43452.1"/>
    <property type="molecule type" value="Genomic_DNA"/>
</dbReference>
<evidence type="ECO:0000256" key="4">
    <source>
        <dbReference type="HAMAP-Rule" id="MF_00087"/>
    </source>
</evidence>
<feature type="binding site" evidence="4 6">
    <location>
        <position position="114"/>
    </location>
    <ligand>
        <name>substrate</name>
    </ligand>
</feature>
<dbReference type="eggNOG" id="COG0373">
    <property type="taxonomic scope" value="Bacteria"/>
</dbReference>
<dbReference type="Pfam" id="PF05201">
    <property type="entry name" value="GlutR_N"/>
    <property type="match status" value="1"/>
</dbReference>
<dbReference type="AlphaFoldDB" id="F2IEC8"/>
<dbReference type="InterPro" id="IPR006151">
    <property type="entry name" value="Shikm_DH/Glu-tRNA_Rdtase"/>
</dbReference>
<dbReference type="EC" id="1.2.1.70" evidence="4"/>
<dbReference type="SUPFAM" id="SSF69742">
    <property type="entry name" value="Glutamyl tRNA-reductase catalytic, N-terminal domain"/>
    <property type="match status" value="1"/>
</dbReference>
<feature type="binding site" evidence="4 6">
    <location>
        <begin position="119"/>
        <end position="121"/>
    </location>
    <ligand>
        <name>substrate</name>
    </ligand>
</feature>
<feature type="binding site" evidence="4 7">
    <location>
        <begin position="193"/>
        <end position="198"/>
    </location>
    <ligand>
        <name>NADP(+)</name>
        <dbReference type="ChEBI" id="CHEBI:58349"/>
    </ligand>
</feature>
<comment type="similarity">
    <text evidence="4">Belongs to the glutamyl-tRNA reductase family.</text>
</comment>
<evidence type="ECO:0000259" key="10">
    <source>
        <dbReference type="Pfam" id="PF05201"/>
    </source>
</evidence>
<feature type="binding site" evidence="4 6">
    <location>
        <position position="125"/>
    </location>
    <ligand>
        <name>substrate</name>
    </ligand>
</feature>
<dbReference type="InterPro" id="IPR036343">
    <property type="entry name" value="GluRdtase_N_sf"/>
</dbReference>
<accession>F2IEC8</accession>
<organism evidence="11 12">
    <name type="scientific">Fluviicola taffensis (strain DSM 16823 / NCIMB 13979 / RW262)</name>
    <dbReference type="NCBI Taxonomy" id="755732"/>
    <lineage>
        <taxon>Bacteria</taxon>
        <taxon>Pseudomonadati</taxon>
        <taxon>Bacteroidota</taxon>
        <taxon>Flavobacteriia</taxon>
        <taxon>Flavobacteriales</taxon>
        <taxon>Crocinitomicaceae</taxon>
        <taxon>Fluviicola</taxon>
    </lineage>
</organism>
<dbReference type="PROSITE" id="PS00747">
    <property type="entry name" value="GLUTR"/>
    <property type="match status" value="1"/>
</dbReference>
<dbReference type="InterPro" id="IPR000343">
    <property type="entry name" value="4pyrrol_synth_GluRdtase"/>
</dbReference>
<evidence type="ECO:0000256" key="2">
    <source>
        <dbReference type="ARBA" id="ARBA00023002"/>
    </source>
</evidence>
<dbReference type="InterPro" id="IPR015895">
    <property type="entry name" value="4pyrrol_synth_GluRdtase_N"/>
</dbReference>
<reference evidence="12" key="2">
    <citation type="submission" date="2011-02" db="EMBL/GenBank/DDBJ databases">
        <title>The complete genome of Fluviicola taffensis DSM 16823.</title>
        <authorList>
            <consortium name="US DOE Joint Genome Institute (JGI-PGF)"/>
            <person name="Lucas S."/>
            <person name="Copeland A."/>
            <person name="Lapidus A."/>
            <person name="Bruce D."/>
            <person name="Goodwin L."/>
            <person name="Pitluck S."/>
            <person name="Kyrpides N."/>
            <person name="Mavromatis K."/>
            <person name="Ivanova N."/>
            <person name="Mikhailova N."/>
            <person name="Pagani I."/>
            <person name="Chertkov O."/>
            <person name="Detter J.C."/>
            <person name="Han C."/>
            <person name="Tapia R."/>
            <person name="Land M."/>
            <person name="Hauser L."/>
            <person name="Markowitz V."/>
            <person name="Cheng J.-F."/>
            <person name="Hugenholtz P."/>
            <person name="Woyke T."/>
            <person name="Wu D."/>
            <person name="Tindall B."/>
            <person name="Pomrenke H.G."/>
            <person name="Brambilla E."/>
            <person name="Klenk H.-P."/>
            <person name="Eisen J.A."/>
        </authorList>
    </citation>
    <scope>NUCLEOTIDE SEQUENCE [LARGE SCALE GENOMIC DNA]</scope>
    <source>
        <strain evidence="12">DSM 16823 / RW262 / RW262</strain>
    </source>
</reference>
<feature type="domain" description="Quinate/shikimate 5-dehydrogenase/glutamyl-tRNA reductase" evidence="9">
    <location>
        <begin position="185"/>
        <end position="309"/>
    </location>
</feature>
<dbReference type="PANTHER" id="PTHR43013:SF1">
    <property type="entry name" value="GLUTAMYL-TRNA REDUCTASE"/>
    <property type="match status" value="1"/>
</dbReference>
<dbReference type="GO" id="GO:0008883">
    <property type="term" value="F:glutamyl-tRNA reductase activity"/>
    <property type="evidence" value="ECO:0007669"/>
    <property type="project" value="UniProtKB-UniRule"/>
</dbReference>
<dbReference type="PIRSF" id="PIRSF000445">
    <property type="entry name" value="4pyrrol_synth_GluRdtase"/>
    <property type="match status" value="1"/>
</dbReference>
<comment type="catalytic activity">
    <reaction evidence="4">
        <text>(S)-4-amino-5-oxopentanoate + tRNA(Glu) + NADP(+) = L-glutamyl-tRNA(Glu) + NADPH + H(+)</text>
        <dbReference type="Rhea" id="RHEA:12344"/>
        <dbReference type="Rhea" id="RHEA-COMP:9663"/>
        <dbReference type="Rhea" id="RHEA-COMP:9680"/>
        <dbReference type="ChEBI" id="CHEBI:15378"/>
        <dbReference type="ChEBI" id="CHEBI:57501"/>
        <dbReference type="ChEBI" id="CHEBI:57783"/>
        <dbReference type="ChEBI" id="CHEBI:58349"/>
        <dbReference type="ChEBI" id="CHEBI:78442"/>
        <dbReference type="ChEBI" id="CHEBI:78520"/>
        <dbReference type="EC" id="1.2.1.70"/>
    </reaction>
</comment>
<dbReference type="GO" id="GO:0019353">
    <property type="term" value="P:protoporphyrinogen IX biosynthetic process from glutamate"/>
    <property type="evidence" value="ECO:0007669"/>
    <property type="project" value="TreeGrafter"/>
</dbReference>
<evidence type="ECO:0000256" key="3">
    <source>
        <dbReference type="ARBA" id="ARBA00023244"/>
    </source>
</evidence>
<evidence type="ECO:0000313" key="11">
    <source>
        <dbReference type="EMBL" id="AEA43452.1"/>
    </source>
</evidence>
<comment type="miscellaneous">
    <text evidence="4">During catalysis, the active site Cys acts as a nucleophile attacking the alpha-carbonyl group of tRNA-bound glutamate with the formation of a thioester intermediate between enzyme and glutamate, and the concomitant release of tRNA(Glu). The thioester intermediate is finally reduced by direct hydride transfer from NADPH, to form the product GSA.</text>
</comment>
<evidence type="ECO:0000256" key="6">
    <source>
        <dbReference type="PIRSR" id="PIRSR000445-2"/>
    </source>
</evidence>
<evidence type="ECO:0000259" key="9">
    <source>
        <dbReference type="Pfam" id="PF01488"/>
    </source>
</evidence>
<keyword evidence="12" id="KW-1185">Reference proteome</keyword>
<comment type="domain">
    <text evidence="4">Possesses an unusual extended V-shaped dimeric structure with each monomer consisting of three distinct domains arranged along a curved 'spinal' alpha-helix. The N-terminal catalytic domain specifically recognizes the glutamate moiety of the substrate. The second domain is the NADPH-binding domain, and the third C-terminal domain is responsible for dimerization.</text>
</comment>
<dbReference type="UniPathway" id="UPA00251">
    <property type="reaction ID" value="UER00316"/>
</dbReference>
<comment type="function">
    <text evidence="4">Catalyzes the NADPH-dependent reduction of glutamyl-tRNA(Glu) to glutamate 1-semialdehyde (GSA).</text>
</comment>
<feature type="active site" description="Nucleophile" evidence="4 5">
    <location>
        <position position="52"/>
    </location>
</feature>
<reference evidence="11 12" key="1">
    <citation type="journal article" date="2011" name="Stand. Genomic Sci.">
        <title>Complete genome sequence of the gliding freshwater bacterium Fluviicola taffensis type strain (RW262).</title>
        <authorList>
            <person name="Woyke T."/>
            <person name="Chertkov O."/>
            <person name="Lapidus A."/>
            <person name="Nolan M."/>
            <person name="Lucas S."/>
            <person name="Del Rio T.G."/>
            <person name="Tice H."/>
            <person name="Cheng J.F."/>
            <person name="Tapia R."/>
            <person name="Han C."/>
            <person name="Goodwin L."/>
            <person name="Pitluck S."/>
            <person name="Liolios K."/>
            <person name="Pagani I."/>
            <person name="Ivanova N."/>
            <person name="Huntemann M."/>
            <person name="Mavromatis K."/>
            <person name="Mikhailova N."/>
            <person name="Pati A."/>
            <person name="Chen A."/>
            <person name="Palaniappan K."/>
            <person name="Land M."/>
            <person name="Hauser L."/>
            <person name="Brambilla E.M."/>
            <person name="Rohde M."/>
            <person name="Mwirichia R."/>
            <person name="Sikorski J."/>
            <person name="Tindall B.J."/>
            <person name="Goker M."/>
            <person name="Bristow J."/>
            <person name="Eisen J.A."/>
            <person name="Markowitz V."/>
            <person name="Hugenholtz P."/>
            <person name="Klenk H.P."/>
            <person name="Kyrpides N.C."/>
        </authorList>
    </citation>
    <scope>NUCLEOTIDE SEQUENCE [LARGE SCALE GENOMIC DNA]</scope>
    <source>
        <strain evidence="12">DSM 16823 / RW262 / RW262</strain>
    </source>
</reference>
<keyword evidence="3 4" id="KW-0627">Porphyrin biosynthesis</keyword>
<dbReference type="HAMAP" id="MF_00087">
    <property type="entry name" value="Glu_tRNA_reductase"/>
    <property type="match status" value="1"/>
</dbReference>
<dbReference type="Proteomes" id="UP000007463">
    <property type="component" value="Chromosome"/>
</dbReference>
<name>F2IEC8_FLUTR</name>
<dbReference type="KEGG" id="fte:Fluta_1458"/>
<dbReference type="SUPFAM" id="SSF51735">
    <property type="entry name" value="NAD(P)-binding Rossmann-fold domains"/>
    <property type="match status" value="1"/>
</dbReference>
<dbReference type="InterPro" id="IPR018214">
    <property type="entry name" value="GluRdtase_CS"/>
</dbReference>
<sequence>MIKELHTIAFTHRNLEVSKIGALHIEKALLQSRFQVLKDSLKINEITFLSTCNRVEYFLVTNEALTDEFLTNFFSILYPDFSAEQVTYFSSNAFIFSKMDAVNHVLRVASSIDSLVIGEREIITQVRQAYEESRDLGLSGDTLRILFRHTIETAKRVYTETKISQKPVSVVSIAYHRLVGMDAPRDARVLAIGAGVTNTAMLRFLKKHGMTNFVIFNRTIEKAELLAEELGGKAYSLNELTSYTGGFDVLVSCTGSQDVIVDEKLYSSLLMDDLRPKFTVDLALPSDISADVHARFSTKNISIEVLQKISEGHLLERSQEVIHVEQILDEANKEFRNIAKMRAIEVAMRPVPQMVKDIRATAFNEIFKNELDQLDQPSLEILEKVVGYMEKKYMSMPMIMAKEIMFKS</sequence>
<dbReference type="Gene3D" id="3.40.50.720">
    <property type="entry name" value="NAD(P)-binding Rossmann-like Domain"/>
    <property type="match status" value="1"/>
</dbReference>
<comment type="subunit">
    <text evidence="4">Homodimer.</text>
</comment>
<dbReference type="RefSeq" id="WP_013686223.1">
    <property type="nucleotide sequence ID" value="NC_015321.1"/>
</dbReference>
<evidence type="ECO:0000313" key="12">
    <source>
        <dbReference type="Proteomes" id="UP000007463"/>
    </source>
</evidence>
<evidence type="ECO:0000256" key="7">
    <source>
        <dbReference type="PIRSR" id="PIRSR000445-3"/>
    </source>
</evidence>
<dbReference type="NCBIfam" id="TIGR01035">
    <property type="entry name" value="hemA"/>
    <property type="match status" value="1"/>
</dbReference>
<dbReference type="HOGENOM" id="CLU_035113_1_0_10"/>
<protein>
    <recommendedName>
        <fullName evidence="4">Glutamyl-tRNA reductase</fullName>
        <shortName evidence="4">GluTR</shortName>
        <ecNumber evidence="4">1.2.1.70</ecNumber>
    </recommendedName>
</protein>
<proteinExistence type="inferred from homology"/>
<feature type="domain" description="Glutamyl-tRNA reductase N-terminal" evidence="10">
    <location>
        <begin position="8"/>
        <end position="161"/>
    </location>
</feature>
<dbReference type="GO" id="GO:0050661">
    <property type="term" value="F:NADP binding"/>
    <property type="evidence" value="ECO:0007669"/>
    <property type="project" value="InterPro"/>
</dbReference>
<evidence type="ECO:0000256" key="5">
    <source>
        <dbReference type="PIRSR" id="PIRSR000445-1"/>
    </source>
</evidence>
<dbReference type="Pfam" id="PF01488">
    <property type="entry name" value="Shikimate_DH"/>
    <property type="match status" value="1"/>
</dbReference>
<comment type="pathway">
    <text evidence="4">Porphyrin-containing compound metabolism; protoporphyrin-IX biosynthesis; 5-aminolevulinate from L-glutamyl-tRNA(Glu): step 1/2.</text>
</comment>